<feature type="region of interest" description="Disordered" evidence="1">
    <location>
        <begin position="325"/>
        <end position="346"/>
    </location>
</feature>
<feature type="region of interest" description="Disordered" evidence="1">
    <location>
        <begin position="160"/>
        <end position="201"/>
    </location>
</feature>
<dbReference type="Proteomes" id="UP001176059">
    <property type="component" value="Unassembled WGS sequence"/>
</dbReference>
<sequence>MWLVSLFPFAALRYVYFINMTINPTLSGLIFLCSNLLASPVISFEFLVDPSPVGVNQTFELSWNYADGDAPNNIFAIEVQGADSYLEWFGFYNSSGSTLIKGPPFVGYVHHNKNKLMLQTKYKLHNCLHGRLYTLAAYSNVPGPSNGTFFTTVISVQDQAGPTMSPFPESESAKSAPSSTTTTSIDTTVESSPISSSPFSSSVESPIIISESSSSLPVIPAFTSTPGSPNQSSSLFTTSFTSSASSPTLPSASSTSAKPRRNNTIIIGISSGIGGLLFFVSFGLYYIRRRRKLHEIEDQKFAASPYYTYPQIALHSHPTPALGFSSNGSRRVPPLKNSTSTSDTTRHARAVPLNRNTGDMLTLYNTAPPSYRALVQ</sequence>
<reference evidence="3" key="2">
    <citation type="journal article" date="2023" name="Proc. Natl. Acad. Sci. U.S.A.">
        <title>A global phylogenomic analysis of the shiitake genus Lentinula.</title>
        <authorList>
            <person name="Sierra-Patev S."/>
            <person name="Min B."/>
            <person name="Naranjo-Ortiz M."/>
            <person name="Looney B."/>
            <person name="Konkel Z."/>
            <person name="Slot J.C."/>
            <person name="Sakamoto Y."/>
            <person name="Steenwyk J.L."/>
            <person name="Rokas A."/>
            <person name="Carro J."/>
            <person name="Camarero S."/>
            <person name="Ferreira P."/>
            <person name="Molpeceres G."/>
            <person name="Ruiz-Duenas F.J."/>
            <person name="Serrano A."/>
            <person name="Henrissat B."/>
            <person name="Drula E."/>
            <person name="Hughes K.W."/>
            <person name="Mata J.L."/>
            <person name="Ishikawa N.K."/>
            <person name="Vargas-Isla R."/>
            <person name="Ushijima S."/>
            <person name="Smith C.A."/>
            <person name="Donoghue J."/>
            <person name="Ahrendt S."/>
            <person name="Andreopoulos W."/>
            <person name="He G."/>
            <person name="LaButti K."/>
            <person name="Lipzen A."/>
            <person name="Ng V."/>
            <person name="Riley R."/>
            <person name="Sandor L."/>
            <person name="Barry K."/>
            <person name="Martinez A.T."/>
            <person name="Xiao Y."/>
            <person name="Gibbons J.G."/>
            <person name="Terashima K."/>
            <person name="Grigoriev I.V."/>
            <person name="Hibbett D."/>
        </authorList>
    </citation>
    <scope>NUCLEOTIDE SEQUENCE</scope>
    <source>
        <strain evidence="3">ET3784</strain>
    </source>
</reference>
<keyword evidence="4" id="KW-1185">Reference proteome</keyword>
<organism evidence="3 4">
    <name type="scientific">Lentinula guzmanii</name>
    <dbReference type="NCBI Taxonomy" id="2804957"/>
    <lineage>
        <taxon>Eukaryota</taxon>
        <taxon>Fungi</taxon>
        <taxon>Dikarya</taxon>
        <taxon>Basidiomycota</taxon>
        <taxon>Agaricomycotina</taxon>
        <taxon>Agaricomycetes</taxon>
        <taxon>Agaricomycetidae</taxon>
        <taxon>Agaricales</taxon>
        <taxon>Marasmiineae</taxon>
        <taxon>Omphalotaceae</taxon>
        <taxon>Lentinula</taxon>
    </lineage>
</organism>
<protein>
    <recommendedName>
        <fullName evidence="5">Mid2 domain-containing protein</fullName>
    </recommendedName>
</protein>
<feature type="compositionally biased region" description="Low complexity" evidence="1">
    <location>
        <begin position="232"/>
        <end position="256"/>
    </location>
</feature>
<feature type="region of interest" description="Disordered" evidence="1">
    <location>
        <begin position="225"/>
        <end position="258"/>
    </location>
</feature>
<gene>
    <name evidence="3" type="ORF">DFJ43DRAFT_308112</name>
</gene>
<dbReference type="EMBL" id="JANVFO010000024">
    <property type="protein sequence ID" value="KAJ3732408.1"/>
    <property type="molecule type" value="Genomic_DNA"/>
</dbReference>
<evidence type="ECO:0008006" key="5">
    <source>
        <dbReference type="Google" id="ProtNLM"/>
    </source>
</evidence>
<keyword evidence="2" id="KW-0472">Membrane</keyword>
<comment type="caution">
    <text evidence="3">The sequence shown here is derived from an EMBL/GenBank/DDBJ whole genome shotgun (WGS) entry which is preliminary data.</text>
</comment>
<keyword evidence="2" id="KW-1133">Transmembrane helix</keyword>
<evidence type="ECO:0000313" key="4">
    <source>
        <dbReference type="Proteomes" id="UP001176059"/>
    </source>
</evidence>
<evidence type="ECO:0000256" key="2">
    <source>
        <dbReference type="SAM" id="Phobius"/>
    </source>
</evidence>
<evidence type="ECO:0000313" key="3">
    <source>
        <dbReference type="EMBL" id="KAJ3732408.1"/>
    </source>
</evidence>
<accession>A0AA38N182</accession>
<evidence type="ECO:0000256" key="1">
    <source>
        <dbReference type="SAM" id="MobiDB-lite"/>
    </source>
</evidence>
<reference evidence="3" key="1">
    <citation type="submission" date="2022-08" db="EMBL/GenBank/DDBJ databases">
        <authorList>
            <consortium name="DOE Joint Genome Institute"/>
            <person name="Min B."/>
            <person name="Sierra-Patev S."/>
            <person name="Naranjo-Ortiz M."/>
            <person name="Looney B."/>
            <person name="Konkel Z."/>
            <person name="Slot J.C."/>
            <person name="Sakamoto Y."/>
            <person name="Steenwyk J.L."/>
            <person name="Rokas A."/>
            <person name="Carro J."/>
            <person name="Camarero S."/>
            <person name="Ferreira P."/>
            <person name="Molpeceres G."/>
            <person name="Ruiz-duenas F.J."/>
            <person name="Serrano A."/>
            <person name="Henrissat B."/>
            <person name="Drula E."/>
            <person name="Hughes K.W."/>
            <person name="Mata J.L."/>
            <person name="Ishikawa N.K."/>
            <person name="Vargas-Isla R."/>
            <person name="Ushijima S."/>
            <person name="Smith C.A."/>
            <person name="Ahrendt S."/>
            <person name="Andreopoulos W."/>
            <person name="He G."/>
            <person name="LaButti K."/>
            <person name="Lipzen A."/>
            <person name="Ng V."/>
            <person name="Riley R."/>
            <person name="Sandor L."/>
            <person name="Barry K."/>
            <person name="Martinez A.T."/>
            <person name="Xiao Y."/>
            <person name="Gibbons J.G."/>
            <person name="Terashima K."/>
            <person name="Hibbett D.S."/>
            <person name="Grigoriev I.V."/>
        </authorList>
    </citation>
    <scope>NUCLEOTIDE SEQUENCE</scope>
    <source>
        <strain evidence="3">ET3784</strain>
    </source>
</reference>
<proteinExistence type="predicted"/>
<name>A0AA38N182_9AGAR</name>
<feature type="compositionally biased region" description="Low complexity" evidence="1">
    <location>
        <begin position="166"/>
        <end position="201"/>
    </location>
</feature>
<dbReference type="AlphaFoldDB" id="A0AA38N182"/>
<keyword evidence="2" id="KW-0812">Transmembrane</keyword>
<feature type="transmembrane region" description="Helical" evidence="2">
    <location>
        <begin position="265"/>
        <end position="287"/>
    </location>
</feature>